<evidence type="ECO:0000313" key="4">
    <source>
        <dbReference type="EMBL" id="TFK28816.1"/>
    </source>
</evidence>
<dbReference type="OrthoDB" id="5597489at2759"/>
<dbReference type="PANTHER" id="PTHR37846:SF1">
    <property type="entry name" value="DEACETYLASE-LIKE PROTEIN"/>
    <property type="match status" value="1"/>
</dbReference>
<protein>
    <recommendedName>
        <fullName evidence="3">DUF7719 domain-containing protein</fullName>
    </recommendedName>
</protein>
<evidence type="ECO:0000256" key="1">
    <source>
        <dbReference type="SAM" id="MobiDB-lite"/>
    </source>
</evidence>
<evidence type="ECO:0000259" key="3">
    <source>
        <dbReference type="Pfam" id="PF24841"/>
    </source>
</evidence>
<dbReference type="Proteomes" id="UP000307440">
    <property type="component" value="Unassembled WGS sequence"/>
</dbReference>
<dbReference type="InterPro" id="IPR056136">
    <property type="entry name" value="DUF7719"/>
</dbReference>
<keyword evidence="5" id="KW-1185">Reference proteome</keyword>
<accession>A0A5C3L9Y1</accession>
<feature type="transmembrane region" description="Helical" evidence="2">
    <location>
        <begin position="112"/>
        <end position="131"/>
    </location>
</feature>
<dbReference type="PANTHER" id="PTHR37846">
    <property type="entry name" value="YALI0B21296P"/>
    <property type="match status" value="1"/>
</dbReference>
<dbReference type="STRING" id="230819.A0A5C3L9Y1"/>
<gene>
    <name evidence="4" type="ORF">FA15DRAFT_685140</name>
</gene>
<keyword evidence="2" id="KW-0812">Transmembrane</keyword>
<feature type="transmembrane region" description="Helical" evidence="2">
    <location>
        <begin position="78"/>
        <end position="100"/>
    </location>
</feature>
<dbReference type="EMBL" id="ML210153">
    <property type="protein sequence ID" value="TFK28816.1"/>
    <property type="molecule type" value="Genomic_DNA"/>
</dbReference>
<evidence type="ECO:0000313" key="5">
    <source>
        <dbReference type="Proteomes" id="UP000307440"/>
    </source>
</evidence>
<feature type="transmembrane region" description="Helical" evidence="2">
    <location>
        <begin position="176"/>
        <end position="202"/>
    </location>
</feature>
<keyword evidence="2" id="KW-1133">Transmembrane helix</keyword>
<proteinExistence type="predicted"/>
<keyword evidence="2" id="KW-0472">Membrane</keyword>
<feature type="region of interest" description="Disordered" evidence="1">
    <location>
        <begin position="1"/>
        <end position="27"/>
    </location>
</feature>
<feature type="domain" description="DUF7719" evidence="3">
    <location>
        <begin position="139"/>
        <end position="206"/>
    </location>
</feature>
<reference evidence="4 5" key="1">
    <citation type="journal article" date="2019" name="Nat. Ecol. Evol.">
        <title>Megaphylogeny resolves global patterns of mushroom evolution.</title>
        <authorList>
            <person name="Varga T."/>
            <person name="Krizsan K."/>
            <person name="Foldi C."/>
            <person name="Dima B."/>
            <person name="Sanchez-Garcia M."/>
            <person name="Sanchez-Ramirez S."/>
            <person name="Szollosi G.J."/>
            <person name="Szarkandi J.G."/>
            <person name="Papp V."/>
            <person name="Albert L."/>
            <person name="Andreopoulos W."/>
            <person name="Angelini C."/>
            <person name="Antonin V."/>
            <person name="Barry K.W."/>
            <person name="Bougher N.L."/>
            <person name="Buchanan P."/>
            <person name="Buyck B."/>
            <person name="Bense V."/>
            <person name="Catcheside P."/>
            <person name="Chovatia M."/>
            <person name="Cooper J."/>
            <person name="Damon W."/>
            <person name="Desjardin D."/>
            <person name="Finy P."/>
            <person name="Geml J."/>
            <person name="Haridas S."/>
            <person name="Hughes K."/>
            <person name="Justo A."/>
            <person name="Karasinski D."/>
            <person name="Kautmanova I."/>
            <person name="Kiss B."/>
            <person name="Kocsube S."/>
            <person name="Kotiranta H."/>
            <person name="LaButti K.M."/>
            <person name="Lechner B.E."/>
            <person name="Liimatainen K."/>
            <person name="Lipzen A."/>
            <person name="Lukacs Z."/>
            <person name="Mihaltcheva S."/>
            <person name="Morgado L.N."/>
            <person name="Niskanen T."/>
            <person name="Noordeloos M.E."/>
            <person name="Ohm R.A."/>
            <person name="Ortiz-Santana B."/>
            <person name="Ovrebo C."/>
            <person name="Racz N."/>
            <person name="Riley R."/>
            <person name="Savchenko A."/>
            <person name="Shiryaev A."/>
            <person name="Soop K."/>
            <person name="Spirin V."/>
            <person name="Szebenyi C."/>
            <person name="Tomsovsky M."/>
            <person name="Tulloss R.E."/>
            <person name="Uehling J."/>
            <person name="Grigoriev I.V."/>
            <person name="Vagvolgyi C."/>
            <person name="Papp T."/>
            <person name="Martin F.M."/>
            <person name="Miettinen O."/>
            <person name="Hibbett D.S."/>
            <person name="Nagy L.G."/>
        </authorList>
    </citation>
    <scope>NUCLEOTIDE SEQUENCE [LARGE SCALE GENOMIC DNA]</scope>
    <source>
        <strain evidence="4 5">CBS 121175</strain>
    </source>
</reference>
<dbReference type="AlphaFoldDB" id="A0A5C3L9Y1"/>
<evidence type="ECO:0000256" key="2">
    <source>
        <dbReference type="SAM" id="Phobius"/>
    </source>
</evidence>
<feature type="transmembrane region" description="Helical" evidence="2">
    <location>
        <begin position="138"/>
        <end position="156"/>
    </location>
</feature>
<organism evidence="4 5">
    <name type="scientific">Coprinopsis marcescibilis</name>
    <name type="common">Agaric fungus</name>
    <name type="synonym">Psathyrella marcescibilis</name>
    <dbReference type="NCBI Taxonomy" id="230819"/>
    <lineage>
        <taxon>Eukaryota</taxon>
        <taxon>Fungi</taxon>
        <taxon>Dikarya</taxon>
        <taxon>Basidiomycota</taxon>
        <taxon>Agaricomycotina</taxon>
        <taxon>Agaricomycetes</taxon>
        <taxon>Agaricomycetidae</taxon>
        <taxon>Agaricales</taxon>
        <taxon>Agaricineae</taxon>
        <taxon>Psathyrellaceae</taxon>
        <taxon>Coprinopsis</taxon>
    </lineage>
</organism>
<dbReference type="Pfam" id="PF24841">
    <property type="entry name" value="DUF7719"/>
    <property type="match status" value="1"/>
</dbReference>
<sequence>MGRKGQSKAANLAEKRPSEAAASSSRVPGKPLVELNISEEEQTRLIKQSGILDKAKEVKVKQNEEEYIEHRIPLAEEIFNAIIYIVPTSFLLLLMEILIHQQYRQQLAVQSLVDRMGSGVPILAIFVFYTLRYKSYRSMQLLLLSISVLSSSRMIYILNMESWLVNMQQAPPLATLWVYCVVQLDLLLSLVSLVGTGAFVWWKDLRLAF</sequence>
<name>A0A5C3L9Y1_COPMA</name>